<sequence>MRLSDYLILETTKTLTTLGVRIT</sequence>
<organism evidence="1">
    <name type="scientific">Anguilla anguilla</name>
    <name type="common">European freshwater eel</name>
    <name type="synonym">Muraena anguilla</name>
    <dbReference type="NCBI Taxonomy" id="7936"/>
    <lineage>
        <taxon>Eukaryota</taxon>
        <taxon>Metazoa</taxon>
        <taxon>Chordata</taxon>
        <taxon>Craniata</taxon>
        <taxon>Vertebrata</taxon>
        <taxon>Euteleostomi</taxon>
        <taxon>Actinopterygii</taxon>
        <taxon>Neopterygii</taxon>
        <taxon>Teleostei</taxon>
        <taxon>Anguilliformes</taxon>
        <taxon>Anguillidae</taxon>
        <taxon>Anguilla</taxon>
    </lineage>
</organism>
<reference evidence="1" key="1">
    <citation type="submission" date="2014-11" db="EMBL/GenBank/DDBJ databases">
        <authorList>
            <person name="Amaro Gonzalez C."/>
        </authorList>
    </citation>
    <scope>NUCLEOTIDE SEQUENCE</scope>
</reference>
<proteinExistence type="predicted"/>
<name>A0A0E9SHG8_ANGAN</name>
<reference evidence="1" key="2">
    <citation type="journal article" date="2015" name="Fish Shellfish Immunol.">
        <title>Early steps in the European eel (Anguilla anguilla)-Vibrio vulnificus interaction in the gills: Role of the RtxA13 toxin.</title>
        <authorList>
            <person name="Callol A."/>
            <person name="Pajuelo D."/>
            <person name="Ebbesson L."/>
            <person name="Teles M."/>
            <person name="MacKenzie S."/>
            <person name="Amaro C."/>
        </authorList>
    </citation>
    <scope>NUCLEOTIDE SEQUENCE</scope>
</reference>
<protein>
    <submittedName>
        <fullName evidence="1">Uncharacterized protein</fullName>
    </submittedName>
</protein>
<dbReference type="AlphaFoldDB" id="A0A0E9SHG8"/>
<dbReference type="EMBL" id="GBXM01068629">
    <property type="protein sequence ID" value="JAH39948.1"/>
    <property type="molecule type" value="Transcribed_RNA"/>
</dbReference>
<accession>A0A0E9SHG8</accession>
<evidence type="ECO:0000313" key="1">
    <source>
        <dbReference type="EMBL" id="JAH39948.1"/>
    </source>
</evidence>